<evidence type="ECO:0000256" key="1">
    <source>
        <dbReference type="ARBA" id="ARBA00022737"/>
    </source>
</evidence>
<dbReference type="Pfam" id="PF01436">
    <property type="entry name" value="NHL"/>
    <property type="match status" value="2"/>
</dbReference>
<dbReference type="EMBL" id="CP001337">
    <property type="protein sequence ID" value="ACL23418.1"/>
    <property type="molecule type" value="Genomic_DNA"/>
</dbReference>
<gene>
    <name evidence="2" type="ordered locus">Cagg_0477</name>
</gene>
<reference evidence="2" key="1">
    <citation type="submission" date="2008-12" db="EMBL/GenBank/DDBJ databases">
        <title>Complete sequence of Chloroflexus aggregans DSM 9485.</title>
        <authorList>
            <consortium name="US DOE Joint Genome Institute"/>
            <person name="Lucas S."/>
            <person name="Copeland A."/>
            <person name="Lapidus A."/>
            <person name="Glavina del Rio T."/>
            <person name="Dalin E."/>
            <person name="Tice H."/>
            <person name="Pitluck S."/>
            <person name="Foster B."/>
            <person name="Larimer F."/>
            <person name="Land M."/>
            <person name="Hauser L."/>
            <person name="Kyrpides N."/>
            <person name="Mikhailova N."/>
            <person name="Bryant D."/>
            <person name="Richardson P."/>
        </authorList>
    </citation>
    <scope>NUCLEOTIDE SEQUENCE</scope>
    <source>
        <strain evidence="2">DSM 9485</strain>
    </source>
</reference>
<dbReference type="PANTHER" id="PTHR46388:SF2">
    <property type="entry name" value="NHL REPEAT-CONTAINING PROTEIN 2"/>
    <property type="match status" value="1"/>
</dbReference>
<dbReference type="SUPFAM" id="SSF63825">
    <property type="entry name" value="YWTD domain"/>
    <property type="match status" value="1"/>
</dbReference>
<dbReference type="eggNOG" id="COG3391">
    <property type="taxonomic scope" value="Bacteria"/>
</dbReference>
<sequence>MMNTAYRWLGSPAPGGLVLPAANPTPSHLYAPRGVYLDDERLIVADSGNHRVLIWHGFPAIDHQPADLVLGQPDFFHEGPRATGRGPDHGFQLPTGITVAEGRLYLADAWHHRVLCWHRIPDRSGTPPDSVIGQDSLLDIEPNRGGTVGPHTLYWPYGVAWINGWFYIADTGNRRVLGWRGLPSDRQPPDVILGQPDAYSNAENRGGPPTANSFRWPHAIAGDGETLYVADAGNHRVLGWTPPPESDRPADLVLGQHTMHSAFEQPHVPQGAYRLRFPYAVACNSHRLFVADTANNRILGWRPPPRVGAGIPAQTVYGQYNFDDSGENRWQAVAANTCCWPYGLWLHRHWLVVADSGNNRVLIWHTEN</sequence>
<dbReference type="AlphaFoldDB" id="B8G3N5"/>
<dbReference type="KEGG" id="cag:Cagg_0477"/>
<protein>
    <submittedName>
        <fullName evidence="2">NHL repeat containing protein</fullName>
    </submittedName>
</protein>
<dbReference type="OrthoDB" id="9799230at2"/>
<dbReference type="STRING" id="326427.Cagg_0477"/>
<dbReference type="InterPro" id="IPR011042">
    <property type="entry name" value="6-blade_b-propeller_TolB-like"/>
</dbReference>
<name>B8G3N5_CHLAD</name>
<dbReference type="RefSeq" id="WP_012615784.1">
    <property type="nucleotide sequence ID" value="NC_011831.1"/>
</dbReference>
<proteinExistence type="predicted"/>
<organism evidence="2 3">
    <name type="scientific">Chloroflexus aggregans (strain MD-66 / DSM 9485)</name>
    <dbReference type="NCBI Taxonomy" id="326427"/>
    <lineage>
        <taxon>Bacteria</taxon>
        <taxon>Bacillati</taxon>
        <taxon>Chloroflexota</taxon>
        <taxon>Chloroflexia</taxon>
        <taxon>Chloroflexales</taxon>
        <taxon>Chloroflexineae</taxon>
        <taxon>Chloroflexaceae</taxon>
        <taxon>Chloroflexus</taxon>
    </lineage>
</organism>
<dbReference type="InterPro" id="IPR001258">
    <property type="entry name" value="NHL_repeat"/>
</dbReference>
<dbReference type="CDD" id="cd05819">
    <property type="entry name" value="NHL"/>
    <property type="match status" value="1"/>
</dbReference>
<evidence type="ECO:0000313" key="2">
    <source>
        <dbReference type="EMBL" id="ACL23418.1"/>
    </source>
</evidence>
<accession>B8G3N5</accession>
<keyword evidence="1" id="KW-0677">Repeat</keyword>
<keyword evidence="3" id="KW-1185">Reference proteome</keyword>
<evidence type="ECO:0000313" key="3">
    <source>
        <dbReference type="Proteomes" id="UP000002508"/>
    </source>
</evidence>
<dbReference type="PANTHER" id="PTHR46388">
    <property type="entry name" value="NHL REPEAT-CONTAINING PROTEIN 2"/>
    <property type="match status" value="1"/>
</dbReference>
<dbReference type="Gene3D" id="2.120.10.30">
    <property type="entry name" value="TolB, C-terminal domain"/>
    <property type="match status" value="3"/>
</dbReference>
<dbReference type="HOGENOM" id="CLU_691918_0_0_0"/>
<dbReference type="Proteomes" id="UP000002508">
    <property type="component" value="Chromosome"/>
</dbReference>